<dbReference type="EMBL" id="BKBC01000044">
    <property type="protein sequence ID" value="GEQ22285.1"/>
    <property type="molecule type" value="Genomic_DNA"/>
</dbReference>
<comment type="caution">
    <text evidence="1">The sequence shown here is derived from an EMBL/GenBank/DDBJ whole genome shotgun (WGS) entry which is preliminary data.</text>
</comment>
<dbReference type="RefSeq" id="WP_146868841.1">
    <property type="nucleotide sequence ID" value="NZ_BKBC01000044.1"/>
</dbReference>
<proteinExistence type="predicted"/>
<protein>
    <recommendedName>
        <fullName evidence="3">Prophage pi2 protein 38</fullName>
    </recommendedName>
</protein>
<accession>A0A512TPV7</accession>
<reference evidence="1 2" key="1">
    <citation type="submission" date="2019-07" db="EMBL/GenBank/DDBJ databases">
        <title>Whole genome shotgun sequence of Clostridium butyricum NBRC 3858.</title>
        <authorList>
            <person name="Hosoyama A."/>
            <person name="Uohara A."/>
            <person name="Ohji S."/>
            <person name="Ichikawa N."/>
        </authorList>
    </citation>
    <scope>NUCLEOTIDE SEQUENCE [LARGE SCALE GENOMIC DNA]</scope>
    <source>
        <strain evidence="1 2">NBRC 3858</strain>
    </source>
</reference>
<organism evidence="1 2">
    <name type="scientific">Clostridium butyricum</name>
    <dbReference type="NCBI Taxonomy" id="1492"/>
    <lineage>
        <taxon>Bacteria</taxon>
        <taxon>Bacillati</taxon>
        <taxon>Bacillota</taxon>
        <taxon>Clostridia</taxon>
        <taxon>Eubacteriales</taxon>
        <taxon>Clostridiaceae</taxon>
        <taxon>Clostridium</taxon>
    </lineage>
</organism>
<evidence type="ECO:0000313" key="2">
    <source>
        <dbReference type="Proteomes" id="UP000321089"/>
    </source>
</evidence>
<dbReference type="AlphaFoldDB" id="A0A512TPV7"/>
<sequence>MTLNDIYAILKATGYPVAYSHFTATTNTPLPTPPYIVYLSAYSSNLKADNKVYKKIDNLQIELYTNKKDLTAEKTLEDVLDANDIAYESTETWIDSEKLFQKIYEVRLI</sequence>
<gene>
    <name evidence="1" type="ORF">CBU02nite_27910</name>
</gene>
<dbReference type="Proteomes" id="UP000321089">
    <property type="component" value="Unassembled WGS sequence"/>
</dbReference>
<evidence type="ECO:0008006" key="3">
    <source>
        <dbReference type="Google" id="ProtNLM"/>
    </source>
</evidence>
<evidence type="ECO:0000313" key="1">
    <source>
        <dbReference type="EMBL" id="GEQ22285.1"/>
    </source>
</evidence>
<name>A0A512TPV7_CLOBU</name>